<evidence type="ECO:0000256" key="1">
    <source>
        <dbReference type="ARBA" id="ARBA00022729"/>
    </source>
</evidence>
<sequence length="341" mass="36682">MLQFAFHYQRVHKLGNFDLFFAEMALKFVLPVLVLAGVAIAQGGVQSQYGQCAGSNYAGPTACPGGSYCSYGNPWYSQCLPGTADIESDDPGYVPDAPIETSSFRTVVTIGQPDQPDPTIVTTYITFLTPSPQPTSVIVIGGVTYTLVPDVPETDVPGVQPRNVVTTPTLVARHPAVREPVPATADAPTPTTLQAGQYWIRAVEAPNFHKYLQTNPPNEPGTAILGSSRTAGQFNIASGQLVEATGADPLYLQVERPADLTNPPRTLATWFNTTKNDFGTFEFSGDALTWSHPDVKRQNLAAWLVCKDQALFINTGAYSYQTPAGCADETIHYYNGATAND</sequence>
<keyword evidence="2" id="KW-0472">Membrane</keyword>
<accession>A0ABR3X414</accession>
<proteinExistence type="predicted"/>
<evidence type="ECO:0000313" key="5">
    <source>
        <dbReference type="Proteomes" id="UP001586593"/>
    </source>
</evidence>
<feature type="transmembrane region" description="Helical" evidence="2">
    <location>
        <begin position="20"/>
        <end position="41"/>
    </location>
</feature>
<evidence type="ECO:0000313" key="4">
    <source>
        <dbReference type="EMBL" id="KAL1870565.1"/>
    </source>
</evidence>
<dbReference type="Pfam" id="PF00734">
    <property type="entry name" value="CBM_1"/>
    <property type="match status" value="1"/>
</dbReference>
<comment type="caution">
    <text evidence="4">The sequence shown here is derived from an EMBL/GenBank/DDBJ whole genome shotgun (WGS) entry which is preliminary data.</text>
</comment>
<gene>
    <name evidence="4" type="ORF">VTK73DRAFT_2540</name>
</gene>
<dbReference type="InterPro" id="IPR035971">
    <property type="entry name" value="CBD_sf"/>
</dbReference>
<reference evidence="4 5" key="1">
    <citation type="journal article" date="2024" name="Commun. Biol.">
        <title>Comparative genomic analysis of thermophilic fungi reveals convergent evolutionary adaptations and gene losses.</title>
        <authorList>
            <person name="Steindorff A.S."/>
            <person name="Aguilar-Pontes M.V."/>
            <person name="Robinson A.J."/>
            <person name="Andreopoulos B."/>
            <person name="LaButti K."/>
            <person name="Kuo A."/>
            <person name="Mondo S."/>
            <person name="Riley R."/>
            <person name="Otillar R."/>
            <person name="Haridas S."/>
            <person name="Lipzen A."/>
            <person name="Grimwood J."/>
            <person name="Schmutz J."/>
            <person name="Clum A."/>
            <person name="Reid I.D."/>
            <person name="Moisan M.C."/>
            <person name="Butler G."/>
            <person name="Nguyen T.T.M."/>
            <person name="Dewar K."/>
            <person name="Conant G."/>
            <person name="Drula E."/>
            <person name="Henrissat B."/>
            <person name="Hansel C."/>
            <person name="Singer S."/>
            <person name="Hutchinson M.I."/>
            <person name="de Vries R.P."/>
            <person name="Natvig D.O."/>
            <person name="Powell A.J."/>
            <person name="Tsang A."/>
            <person name="Grigoriev I.V."/>
        </authorList>
    </citation>
    <scope>NUCLEOTIDE SEQUENCE [LARGE SCALE GENOMIC DNA]</scope>
    <source>
        <strain evidence="4 5">ATCC 24622</strain>
    </source>
</reference>
<keyword evidence="2" id="KW-1133">Transmembrane helix</keyword>
<protein>
    <recommendedName>
        <fullName evidence="3">CBM1 domain-containing protein</fullName>
    </recommendedName>
</protein>
<dbReference type="InterPro" id="IPR000254">
    <property type="entry name" value="CBD"/>
</dbReference>
<keyword evidence="2" id="KW-0812">Transmembrane</keyword>
<keyword evidence="1" id="KW-0732">Signal</keyword>
<evidence type="ECO:0000259" key="3">
    <source>
        <dbReference type="PROSITE" id="PS51164"/>
    </source>
</evidence>
<dbReference type="EMBL" id="JAZHXJ010000171">
    <property type="protein sequence ID" value="KAL1870565.1"/>
    <property type="molecule type" value="Genomic_DNA"/>
</dbReference>
<keyword evidence="5" id="KW-1185">Reference proteome</keyword>
<dbReference type="PROSITE" id="PS51164">
    <property type="entry name" value="CBM1_2"/>
    <property type="match status" value="1"/>
</dbReference>
<feature type="domain" description="CBM1" evidence="3">
    <location>
        <begin position="44"/>
        <end position="80"/>
    </location>
</feature>
<dbReference type="SMART" id="SM00236">
    <property type="entry name" value="fCBD"/>
    <property type="match status" value="1"/>
</dbReference>
<name>A0ABR3X414_9PEZI</name>
<dbReference type="SUPFAM" id="SSF57180">
    <property type="entry name" value="Cellulose-binding domain"/>
    <property type="match status" value="1"/>
</dbReference>
<dbReference type="Proteomes" id="UP001586593">
    <property type="component" value="Unassembled WGS sequence"/>
</dbReference>
<organism evidence="4 5">
    <name type="scientific">Phialemonium thermophilum</name>
    <dbReference type="NCBI Taxonomy" id="223376"/>
    <lineage>
        <taxon>Eukaryota</taxon>
        <taxon>Fungi</taxon>
        <taxon>Dikarya</taxon>
        <taxon>Ascomycota</taxon>
        <taxon>Pezizomycotina</taxon>
        <taxon>Sordariomycetes</taxon>
        <taxon>Sordariomycetidae</taxon>
        <taxon>Cephalothecales</taxon>
        <taxon>Cephalothecaceae</taxon>
        <taxon>Phialemonium</taxon>
    </lineage>
</organism>
<evidence type="ECO:0000256" key="2">
    <source>
        <dbReference type="SAM" id="Phobius"/>
    </source>
</evidence>